<dbReference type="InterPro" id="IPR017871">
    <property type="entry name" value="ABC_transporter-like_CS"/>
</dbReference>
<evidence type="ECO:0000256" key="2">
    <source>
        <dbReference type="ARBA" id="ARBA00022448"/>
    </source>
</evidence>
<feature type="domain" description="ABC transporter" evidence="5">
    <location>
        <begin position="4"/>
        <end position="243"/>
    </location>
</feature>
<name>A0AB39QGA6_9ACTN</name>
<dbReference type="CDD" id="cd03257">
    <property type="entry name" value="ABC_NikE_OppD_transporters"/>
    <property type="match status" value="1"/>
</dbReference>
<dbReference type="PANTHER" id="PTHR43776:SF7">
    <property type="entry name" value="D,D-DIPEPTIDE TRANSPORT ATP-BINDING PROTEIN DDPF-RELATED"/>
    <property type="match status" value="1"/>
</dbReference>
<organism evidence="6">
    <name type="scientific">Streptomyces sp. R39</name>
    <dbReference type="NCBI Taxonomy" id="3238631"/>
    <lineage>
        <taxon>Bacteria</taxon>
        <taxon>Bacillati</taxon>
        <taxon>Actinomycetota</taxon>
        <taxon>Actinomycetes</taxon>
        <taxon>Kitasatosporales</taxon>
        <taxon>Streptomycetaceae</taxon>
        <taxon>Streptomyces</taxon>
    </lineage>
</organism>
<dbReference type="EMBL" id="CP163441">
    <property type="protein sequence ID" value="XDQ42403.1"/>
    <property type="molecule type" value="Genomic_DNA"/>
</dbReference>
<dbReference type="SUPFAM" id="SSF52540">
    <property type="entry name" value="P-loop containing nucleoside triphosphate hydrolases"/>
    <property type="match status" value="1"/>
</dbReference>
<dbReference type="Pfam" id="PF08352">
    <property type="entry name" value="oligo_HPY"/>
    <property type="match status" value="1"/>
</dbReference>
<keyword evidence="3" id="KW-0547">Nucleotide-binding</keyword>
<dbReference type="RefSeq" id="WP_369221834.1">
    <property type="nucleotide sequence ID" value="NZ_CP163441.1"/>
</dbReference>
<dbReference type="SMART" id="SM00382">
    <property type="entry name" value="AAA"/>
    <property type="match status" value="1"/>
</dbReference>
<dbReference type="NCBIfam" id="TIGR01727">
    <property type="entry name" value="oligo_HPY"/>
    <property type="match status" value="1"/>
</dbReference>
<accession>A0AB39QGA6</accession>
<protein>
    <submittedName>
        <fullName evidence="6">ABC transporter ATP-binding protein</fullName>
    </submittedName>
</protein>
<dbReference type="InterPro" id="IPR013563">
    <property type="entry name" value="Oligopep_ABC_C"/>
</dbReference>
<dbReference type="AlphaFoldDB" id="A0AB39QGA6"/>
<dbReference type="Gene3D" id="3.40.50.300">
    <property type="entry name" value="P-loop containing nucleotide triphosphate hydrolases"/>
    <property type="match status" value="1"/>
</dbReference>
<dbReference type="InterPro" id="IPR027417">
    <property type="entry name" value="P-loop_NTPase"/>
</dbReference>
<evidence type="ECO:0000256" key="4">
    <source>
        <dbReference type="ARBA" id="ARBA00022840"/>
    </source>
</evidence>
<dbReference type="Pfam" id="PF00005">
    <property type="entry name" value="ABC_tran"/>
    <property type="match status" value="1"/>
</dbReference>
<dbReference type="GO" id="GO:0016887">
    <property type="term" value="F:ATP hydrolysis activity"/>
    <property type="evidence" value="ECO:0007669"/>
    <property type="project" value="InterPro"/>
</dbReference>
<sequence length="332" mass="35692">MNGLTIDDLTVAYGHGRGRLMAVNRVSLSVPRGTTLGVVGESGSGKSTLARAIAGLVAPSGGEIRLDGRQLPARRSRQDLRRIQLAFQDPASSLSPRMSIARLLGDALAAAGVPREQRRDRIDELLEAVQLPAISRDSRPGSLSGGQRQRIALARALASEPEILMCDEVTSALDVSARGAMLNLLTDLQRRYGWGLIFISHDISAVRHVSDDIAVMYLGRIAEKGPAETVVSAPHHPYTRMLVESVPVLGRTPVDEFDDLDPPDPRNPPAGCVFHPRCPVGPLRDSTRILCTTGAPASLTGGRPHQAACHFADEAIDTDRPSRAEREHDVIT</sequence>
<evidence type="ECO:0000313" key="6">
    <source>
        <dbReference type="EMBL" id="XDQ42403.1"/>
    </source>
</evidence>
<dbReference type="GO" id="GO:0015833">
    <property type="term" value="P:peptide transport"/>
    <property type="evidence" value="ECO:0007669"/>
    <property type="project" value="InterPro"/>
</dbReference>
<comment type="similarity">
    <text evidence="1">Belongs to the ABC transporter superfamily.</text>
</comment>
<evidence type="ECO:0000256" key="1">
    <source>
        <dbReference type="ARBA" id="ARBA00005417"/>
    </source>
</evidence>
<proteinExistence type="inferred from homology"/>
<keyword evidence="2" id="KW-0813">Transport</keyword>
<dbReference type="PANTHER" id="PTHR43776">
    <property type="entry name" value="TRANSPORT ATP-BINDING PROTEIN"/>
    <property type="match status" value="1"/>
</dbReference>
<dbReference type="GO" id="GO:0055085">
    <property type="term" value="P:transmembrane transport"/>
    <property type="evidence" value="ECO:0007669"/>
    <property type="project" value="UniProtKB-ARBA"/>
</dbReference>
<dbReference type="InterPro" id="IPR003439">
    <property type="entry name" value="ABC_transporter-like_ATP-bd"/>
</dbReference>
<dbReference type="GO" id="GO:0005524">
    <property type="term" value="F:ATP binding"/>
    <property type="evidence" value="ECO:0007669"/>
    <property type="project" value="UniProtKB-KW"/>
</dbReference>
<gene>
    <name evidence="6" type="ORF">AB5J52_09105</name>
</gene>
<dbReference type="InterPro" id="IPR003593">
    <property type="entry name" value="AAA+_ATPase"/>
</dbReference>
<reference evidence="6" key="1">
    <citation type="submission" date="2024-07" db="EMBL/GenBank/DDBJ databases">
        <authorList>
            <person name="Yu S.T."/>
        </authorList>
    </citation>
    <scope>NUCLEOTIDE SEQUENCE</scope>
    <source>
        <strain evidence="6">R39</strain>
    </source>
</reference>
<dbReference type="InterPro" id="IPR050319">
    <property type="entry name" value="ABC_transp_ATP-bind"/>
</dbReference>
<evidence type="ECO:0000259" key="5">
    <source>
        <dbReference type="PROSITE" id="PS50893"/>
    </source>
</evidence>
<evidence type="ECO:0000256" key="3">
    <source>
        <dbReference type="ARBA" id="ARBA00022741"/>
    </source>
</evidence>
<dbReference type="PROSITE" id="PS50893">
    <property type="entry name" value="ABC_TRANSPORTER_2"/>
    <property type="match status" value="1"/>
</dbReference>
<dbReference type="PROSITE" id="PS00211">
    <property type="entry name" value="ABC_TRANSPORTER_1"/>
    <property type="match status" value="1"/>
</dbReference>
<keyword evidence="4 6" id="KW-0067">ATP-binding</keyword>